<dbReference type="Proteomes" id="UP000051276">
    <property type="component" value="Unassembled WGS sequence"/>
</dbReference>
<dbReference type="AlphaFoldDB" id="A0A0T5Z210"/>
<dbReference type="EMBL" id="LMXI01000638">
    <property type="protein sequence ID" value="KRT56889.1"/>
    <property type="molecule type" value="Genomic_DNA"/>
</dbReference>
<dbReference type="PANTHER" id="PTHR33055:SF13">
    <property type="entry name" value="TRANSPOSASE"/>
    <property type="match status" value="1"/>
</dbReference>
<sequence length="79" mass="9107">SGRLRGKHRIRGDMASVRTVLYMGVISSIQCNPVLRRFYNRLVAQGKHKKVAITACIRKLIVILNAMVRDQRKWNKNMA</sequence>
<protein>
    <recommendedName>
        <fullName evidence="3">Transposase IS116/IS110/IS902 family protein</fullName>
    </recommendedName>
</protein>
<evidence type="ECO:0000313" key="1">
    <source>
        <dbReference type="EMBL" id="KRT56889.1"/>
    </source>
</evidence>
<dbReference type="InterPro" id="IPR047650">
    <property type="entry name" value="Transpos_IS110"/>
</dbReference>
<evidence type="ECO:0008006" key="3">
    <source>
        <dbReference type="Google" id="ProtNLM"/>
    </source>
</evidence>
<evidence type="ECO:0000313" key="2">
    <source>
        <dbReference type="Proteomes" id="UP000051276"/>
    </source>
</evidence>
<dbReference type="PANTHER" id="PTHR33055">
    <property type="entry name" value="TRANSPOSASE FOR INSERTION SEQUENCE ELEMENT IS1111A"/>
    <property type="match status" value="1"/>
</dbReference>
<comment type="caution">
    <text evidence="1">The sequence shown here is derived from an EMBL/GenBank/DDBJ whole genome shotgun (WGS) entry which is preliminary data.</text>
</comment>
<organism evidence="1 2">
    <name type="scientific">endosymbiont of Ridgeia piscesae</name>
    <dbReference type="NCBI Taxonomy" id="54398"/>
    <lineage>
        <taxon>Bacteria</taxon>
        <taxon>Pseudomonadati</taxon>
        <taxon>Pseudomonadota</taxon>
        <taxon>Gammaproteobacteria</taxon>
        <taxon>sulfur-oxidizing symbionts</taxon>
    </lineage>
</organism>
<name>A0A0T5Z210_9GAMM</name>
<reference evidence="1 2" key="1">
    <citation type="submission" date="2015-11" db="EMBL/GenBank/DDBJ databases">
        <title>The genome of Candidatus Endoriftia persephone in Ridgeia piscesae and population structure of the North Eastern Pacific vestimentiferan symbionts.</title>
        <authorList>
            <person name="Perez M."/>
            <person name="Juniper K.S."/>
        </authorList>
    </citation>
    <scope>NUCLEOTIDE SEQUENCE [LARGE SCALE GENOMIC DNA]</scope>
    <source>
        <strain evidence="1">Ind10</strain>
    </source>
</reference>
<gene>
    <name evidence="1" type="ORF">Ga0076813_10561</name>
</gene>
<accession>A0A0T5Z210</accession>
<feature type="non-terminal residue" evidence="1">
    <location>
        <position position="1"/>
    </location>
</feature>
<proteinExistence type="predicted"/>